<dbReference type="WBParaSite" id="nRc.2.0.1.t38077-RA">
    <property type="protein sequence ID" value="nRc.2.0.1.t38077-RA"/>
    <property type="gene ID" value="nRc.2.0.1.g38077"/>
</dbReference>
<proteinExistence type="predicted"/>
<accession>A0A915KH69</accession>
<evidence type="ECO:0000313" key="2">
    <source>
        <dbReference type="WBParaSite" id="nRc.2.0.1.t38077-RA"/>
    </source>
</evidence>
<protein>
    <submittedName>
        <fullName evidence="2">Uncharacterized protein</fullName>
    </submittedName>
</protein>
<name>A0A915KH69_ROMCU</name>
<keyword evidence="1" id="KW-1185">Reference proteome</keyword>
<evidence type="ECO:0000313" key="1">
    <source>
        <dbReference type="Proteomes" id="UP000887565"/>
    </source>
</evidence>
<organism evidence="1 2">
    <name type="scientific">Romanomermis culicivorax</name>
    <name type="common">Nematode worm</name>
    <dbReference type="NCBI Taxonomy" id="13658"/>
    <lineage>
        <taxon>Eukaryota</taxon>
        <taxon>Metazoa</taxon>
        <taxon>Ecdysozoa</taxon>
        <taxon>Nematoda</taxon>
        <taxon>Enoplea</taxon>
        <taxon>Dorylaimia</taxon>
        <taxon>Mermithida</taxon>
        <taxon>Mermithoidea</taxon>
        <taxon>Mermithidae</taxon>
        <taxon>Romanomermis</taxon>
    </lineage>
</organism>
<reference evidence="2" key="1">
    <citation type="submission" date="2022-11" db="UniProtKB">
        <authorList>
            <consortium name="WormBaseParasite"/>
        </authorList>
    </citation>
    <scope>IDENTIFICATION</scope>
</reference>
<dbReference type="Proteomes" id="UP000887565">
    <property type="component" value="Unplaced"/>
</dbReference>
<sequence length="108" mass="12419">MTYLTVIAMAGAKRGKNLKFRLSKSHLKFTFITSKNSPLGQKKCNAEKCLLKRKENCWVTLEKNETAFTCDNNVDYSERKTASASKAFQGKRTIAMLERDKKYKKNIM</sequence>
<dbReference type="AlphaFoldDB" id="A0A915KH69"/>